<feature type="transmembrane region" description="Helical" evidence="9">
    <location>
        <begin position="137"/>
        <end position="162"/>
    </location>
</feature>
<comment type="caution">
    <text evidence="9">Lacks conserved residue(s) required for the propagation of feature annotation.</text>
</comment>
<dbReference type="GO" id="GO:0007165">
    <property type="term" value="P:signal transduction"/>
    <property type="evidence" value="ECO:0007669"/>
    <property type="project" value="UniProtKB-KW"/>
</dbReference>
<dbReference type="GO" id="GO:0004984">
    <property type="term" value="F:olfactory receptor activity"/>
    <property type="evidence" value="ECO:0007669"/>
    <property type="project" value="InterPro"/>
</dbReference>
<protein>
    <recommendedName>
        <fullName evidence="9">Odorant receptor</fullName>
    </recommendedName>
</protein>
<evidence type="ECO:0000256" key="7">
    <source>
        <dbReference type="ARBA" id="ARBA00023170"/>
    </source>
</evidence>
<evidence type="ECO:0000313" key="10">
    <source>
        <dbReference type="EMBL" id="RLU26025.1"/>
    </source>
</evidence>
<evidence type="ECO:0000256" key="3">
    <source>
        <dbReference type="ARBA" id="ARBA00022692"/>
    </source>
</evidence>
<dbReference type="PANTHER" id="PTHR21137:SF26">
    <property type="entry name" value="ODORANT RECEPTOR 10A-RELATED"/>
    <property type="match status" value="1"/>
</dbReference>
<keyword evidence="4 9" id="KW-0552">Olfaction</keyword>
<reference evidence="10 11" key="1">
    <citation type="journal article" date="2018" name="Genome Res.">
        <title>The genomic architecture and molecular evolution of ant odorant receptors.</title>
        <authorList>
            <person name="McKenzie S.K."/>
            <person name="Kronauer D.J.C."/>
        </authorList>
    </citation>
    <scope>NUCLEOTIDE SEQUENCE [LARGE SCALE GENOMIC DNA]</scope>
    <source>
        <strain evidence="10">Clonal line C1</strain>
    </source>
</reference>
<comment type="subcellular location">
    <subcellularLocation>
        <location evidence="9">Cell membrane</location>
        <topology evidence="9">Multi-pass membrane protein</topology>
    </subcellularLocation>
    <subcellularLocation>
        <location evidence="1">Membrane</location>
        <topology evidence="1">Multi-pass membrane protein</topology>
    </subcellularLocation>
</comment>
<dbReference type="Proteomes" id="UP000279307">
    <property type="component" value="Chromosome 2"/>
</dbReference>
<evidence type="ECO:0000256" key="4">
    <source>
        <dbReference type="ARBA" id="ARBA00022725"/>
    </source>
</evidence>
<keyword evidence="2 9" id="KW-0716">Sensory transduction</keyword>
<feature type="transmembrane region" description="Helical" evidence="9">
    <location>
        <begin position="38"/>
        <end position="61"/>
    </location>
</feature>
<keyword evidence="8 9" id="KW-0807">Transducer</keyword>
<dbReference type="GO" id="GO:0005549">
    <property type="term" value="F:odorant binding"/>
    <property type="evidence" value="ECO:0007669"/>
    <property type="project" value="InterPro"/>
</dbReference>
<evidence type="ECO:0000256" key="1">
    <source>
        <dbReference type="ARBA" id="ARBA00004141"/>
    </source>
</evidence>
<dbReference type="PANTHER" id="PTHR21137">
    <property type="entry name" value="ODORANT RECEPTOR"/>
    <property type="match status" value="1"/>
</dbReference>
<comment type="caution">
    <text evidence="10">The sequence shown here is derived from an EMBL/GenBank/DDBJ whole genome shotgun (WGS) entry which is preliminary data.</text>
</comment>
<keyword evidence="6 9" id="KW-0472">Membrane</keyword>
<evidence type="ECO:0000256" key="2">
    <source>
        <dbReference type="ARBA" id="ARBA00022606"/>
    </source>
</evidence>
<dbReference type="InterPro" id="IPR004117">
    <property type="entry name" value="7tm6_olfct_rcpt"/>
</dbReference>
<feature type="transmembrane region" description="Helical" evidence="9">
    <location>
        <begin position="268"/>
        <end position="295"/>
    </location>
</feature>
<dbReference type="EMBL" id="QOIP01000002">
    <property type="protein sequence ID" value="RLU26025.1"/>
    <property type="molecule type" value="Genomic_DNA"/>
</dbReference>
<dbReference type="OrthoDB" id="7551864at2759"/>
<dbReference type="AlphaFoldDB" id="A0A3L8E0W4"/>
<accession>A0A3L8E0W4</accession>
<feature type="transmembrane region" description="Helical" evidence="9">
    <location>
        <begin position="183"/>
        <end position="209"/>
    </location>
</feature>
<proteinExistence type="inferred from homology"/>
<dbReference type="Pfam" id="PF02949">
    <property type="entry name" value="7tm_6"/>
    <property type="match status" value="1"/>
</dbReference>
<keyword evidence="3 9" id="KW-0812">Transmembrane</keyword>
<evidence type="ECO:0000313" key="11">
    <source>
        <dbReference type="Proteomes" id="UP000279307"/>
    </source>
</evidence>
<evidence type="ECO:0000256" key="6">
    <source>
        <dbReference type="ARBA" id="ARBA00023136"/>
    </source>
</evidence>
<evidence type="ECO:0000256" key="5">
    <source>
        <dbReference type="ARBA" id="ARBA00022989"/>
    </source>
</evidence>
<gene>
    <name evidence="10" type="ORF">DMN91_002188</name>
</gene>
<keyword evidence="5 9" id="KW-1133">Transmembrane helix</keyword>
<sequence length="403" mass="46834">MRVEAQTRVTCINIQFFYIHRISMVALGLWPYHRTMLVQLQSCVFSLTTTSFIIFQLTTFLTTEWTIDFIVEILSKSLFLLVCVLLYNYLWINTHVVKYILEKLQYVCRELKNENEIAIIKRYGHIAKYVAIGLTSLAIWSLFIFTLLPILPRIFGIFFPVNKSETYRNIYITTEYFVDEEKYFYFIMLHLYVAHYIAGGTLIGAGVLLTGYFTYFCGLFNIASYRIEQAMRINSDELTNRKNKRKIDKKISHAVDIHRTALEFTEFFLYNFEGICFLIIAIIVICLSLNLFGIFQAVRYVYNMQEFLVHCGFTVGILTCSLGVNCVGQAITDHYNYMFSSAYNVPWYVASVRVQRLILFLLRRGTKPYGLKFGGLYTISLESFASLSTASLSYFTLLCSIQK</sequence>
<dbReference type="GO" id="GO:0005886">
    <property type="term" value="C:plasma membrane"/>
    <property type="evidence" value="ECO:0007669"/>
    <property type="project" value="UniProtKB-SubCell"/>
</dbReference>
<name>A0A3L8E0W4_OOCBI</name>
<organism evidence="10 11">
    <name type="scientific">Ooceraea biroi</name>
    <name type="common">Clonal raider ant</name>
    <name type="synonym">Cerapachys biroi</name>
    <dbReference type="NCBI Taxonomy" id="2015173"/>
    <lineage>
        <taxon>Eukaryota</taxon>
        <taxon>Metazoa</taxon>
        <taxon>Ecdysozoa</taxon>
        <taxon>Arthropoda</taxon>
        <taxon>Hexapoda</taxon>
        <taxon>Insecta</taxon>
        <taxon>Pterygota</taxon>
        <taxon>Neoptera</taxon>
        <taxon>Endopterygota</taxon>
        <taxon>Hymenoptera</taxon>
        <taxon>Apocrita</taxon>
        <taxon>Aculeata</taxon>
        <taxon>Formicoidea</taxon>
        <taxon>Formicidae</taxon>
        <taxon>Dorylinae</taxon>
        <taxon>Ooceraea</taxon>
    </lineage>
</organism>
<keyword evidence="7 9" id="KW-0675">Receptor</keyword>
<evidence type="ECO:0000256" key="9">
    <source>
        <dbReference type="RuleBase" id="RU351113"/>
    </source>
</evidence>
<comment type="similarity">
    <text evidence="9">Belongs to the insect chemoreceptor superfamily. Heteromeric odorant receptor channel (TC 1.A.69) family.</text>
</comment>
<feature type="transmembrane region" description="Helical" evidence="9">
    <location>
        <begin position="307"/>
        <end position="331"/>
    </location>
</feature>
<evidence type="ECO:0000256" key="8">
    <source>
        <dbReference type="ARBA" id="ARBA00023224"/>
    </source>
</evidence>
<feature type="transmembrane region" description="Helical" evidence="9">
    <location>
        <begin position="73"/>
        <end position="92"/>
    </location>
</feature>